<dbReference type="EMBL" id="BAABRO010000001">
    <property type="protein sequence ID" value="GAA5505489.1"/>
    <property type="molecule type" value="Genomic_DNA"/>
</dbReference>
<evidence type="ECO:0000313" key="1">
    <source>
        <dbReference type="EMBL" id="GAA5505489.1"/>
    </source>
</evidence>
<evidence type="ECO:0008006" key="3">
    <source>
        <dbReference type="Google" id="ProtNLM"/>
    </source>
</evidence>
<dbReference type="InterPro" id="IPR036770">
    <property type="entry name" value="Ankyrin_rpt-contain_sf"/>
</dbReference>
<reference evidence="1 2" key="1">
    <citation type="submission" date="2024-02" db="EMBL/GenBank/DDBJ databases">
        <title>Rhodopirellula caenicola NBRC 110016.</title>
        <authorList>
            <person name="Ichikawa N."/>
            <person name="Katano-Makiyama Y."/>
            <person name="Hidaka K."/>
        </authorList>
    </citation>
    <scope>NUCLEOTIDE SEQUENCE [LARGE SCALE GENOMIC DNA]</scope>
    <source>
        <strain evidence="1 2">NBRC 110016</strain>
    </source>
</reference>
<organism evidence="1 2">
    <name type="scientific">Novipirellula caenicola</name>
    <dbReference type="NCBI Taxonomy" id="1536901"/>
    <lineage>
        <taxon>Bacteria</taxon>
        <taxon>Pseudomonadati</taxon>
        <taxon>Planctomycetota</taxon>
        <taxon>Planctomycetia</taxon>
        <taxon>Pirellulales</taxon>
        <taxon>Pirellulaceae</taxon>
        <taxon>Novipirellula</taxon>
    </lineage>
</organism>
<sequence length="660" mass="74615">MNTSDKTRFGKTPLTKRRGIYLDHYPDSWFQFAVRDATETEVINDRLAGIGKVTEDVTQSVFDKTFRPPAGSWTLLVHLKAGAWSVMPMMQQSPSILDKLGTMIDGEYMIVRHSDCSGVYSVMRFSGGKKIDHLYSDGEPWDDDDEFDEEFEGDLEADEEDGFDQLLNGVQSDTYTTDWFNDQPDLYSAIHQVLSDWDAFIPDYWWDEEQGLTACQKQLCGKQLIKRIDLVRFGEIDEQADADASKQLADAIRDRDLDGVRHALAGGASLAQLPETDHTAIDLLCSYLPADDKNVVEIAEQLLTAGANPDGGAVGKKGRQMDETPLCRVVAAHFASPRAMFDLANLLVRHGAAITADPTRSLDDSPLEAAFNRADSAWMIWALSFDQPPELLQQMLQRHQRSMKQMASLAGKGYAQEQRERFEPIVEIVEQAIAGNPPDASSLPAMIDQREAEYQQQRAQLHRSGAKIASAMQRLAGTYATEQVDGETVPVFDGFDVTEQWINQMPRNVKLVPAELGAWLEDDEVSDWIKALEKAAFRQVGQFRDESGWGELVGYCQPFRDLYAVVEKIGDDVRARIVRRLTNDRYMTATNQKRMWNQTPAKMEVDWVTHREAEHLLRRPILSASEESEAASAEKFVEHYERAHWHLRRRLRECAIAEFG</sequence>
<evidence type="ECO:0000313" key="2">
    <source>
        <dbReference type="Proteomes" id="UP001416858"/>
    </source>
</evidence>
<protein>
    <recommendedName>
        <fullName evidence="3">Ankyrin repeats (3 copies)</fullName>
    </recommendedName>
</protein>
<dbReference type="RefSeq" id="WP_345682512.1">
    <property type="nucleotide sequence ID" value="NZ_BAABRO010000001.1"/>
</dbReference>
<accession>A0ABP9VJW2</accession>
<name>A0ABP9VJW2_9BACT</name>
<dbReference type="Proteomes" id="UP001416858">
    <property type="component" value="Unassembled WGS sequence"/>
</dbReference>
<gene>
    <name evidence="1" type="ORF">Rcae01_00934</name>
</gene>
<dbReference type="Gene3D" id="1.25.40.20">
    <property type="entry name" value="Ankyrin repeat-containing domain"/>
    <property type="match status" value="1"/>
</dbReference>
<comment type="caution">
    <text evidence="1">The sequence shown here is derived from an EMBL/GenBank/DDBJ whole genome shotgun (WGS) entry which is preliminary data.</text>
</comment>
<proteinExistence type="predicted"/>
<keyword evidence="2" id="KW-1185">Reference proteome</keyword>